<dbReference type="CDD" id="cd09597">
    <property type="entry name" value="M4_TLP"/>
    <property type="match status" value="1"/>
</dbReference>
<dbReference type="GO" id="GO:0046872">
    <property type="term" value="F:metal ion binding"/>
    <property type="evidence" value="ECO:0007669"/>
    <property type="project" value="UniProtKB-KW"/>
</dbReference>
<keyword evidence="19" id="KW-1185">Reference proteome</keyword>
<keyword evidence="3" id="KW-0964">Secreted</keyword>
<evidence type="ECO:0000256" key="11">
    <source>
        <dbReference type="ARBA" id="ARBA00023145"/>
    </source>
</evidence>
<evidence type="ECO:0000313" key="18">
    <source>
        <dbReference type="EMBL" id="PWK87529.1"/>
    </source>
</evidence>
<evidence type="ECO:0000256" key="6">
    <source>
        <dbReference type="ARBA" id="ARBA00022729"/>
    </source>
</evidence>
<dbReference type="PANTHER" id="PTHR33794:SF1">
    <property type="entry name" value="BACILLOLYSIN"/>
    <property type="match status" value="1"/>
</dbReference>
<dbReference type="InterPro" id="IPR027268">
    <property type="entry name" value="Peptidase_M4/M1_CTD_sf"/>
</dbReference>
<protein>
    <submittedName>
        <fullName evidence="18">Pseudolysin/vibriolysin</fullName>
    </submittedName>
</protein>
<gene>
    <name evidence="18" type="ORF">C7456_10617</name>
</gene>
<feature type="domain" description="FTP" evidence="17">
    <location>
        <begin position="57"/>
        <end position="103"/>
    </location>
</feature>
<dbReference type="Pfam" id="PF04151">
    <property type="entry name" value="PPC"/>
    <property type="match status" value="2"/>
</dbReference>
<feature type="domain" description="Peptidase C-terminal archaeal/bacterial" evidence="16">
    <location>
        <begin position="531"/>
        <end position="598"/>
    </location>
</feature>
<dbReference type="GO" id="GO:0004222">
    <property type="term" value="F:metalloendopeptidase activity"/>
    <property type="evidence" value="ECO:0007669"/>
    <property type="project" value="InterPro"/>
</dbReference>
<evidence type="ECO:0000256" key="1">
    <source>
        <dbReference type="ARBA" id="ARBA00004613"/>
    </source>
</evidence>
<feature type="domain" description="Peptidase M4" evidence="14">
    <location>
        <begin position="208"/>
        <end position="346"/>
    </location>
</feature>
<evidence type="ECO:0000259" key="14">
    <source>
        <dbReference type="Pfam" id="PF01447"/>
    </source>
</evidence>
<keyword evidence="5" id="KW-0479">Metal-binding</keyword>
<evidence type="ECO:0000256" key="3">
    <source>
        <dbReference type="ARBA" id="ARBA00022525"/>
    </source>
</evidence>
<keyword evidence="4" id="KW-0645">Protease</keyword>
<dbReference type="GO" id="GO:0005576">
    <property type="term" value="C:extracellular region"/>
    <property type="evidence" value="ECO:0007669"/>
    <property type="project" value="UniProtKB-SubCell"/>
</dbReference>
<keyword evidence="7" id="KW-0378">Hydrolase</keyword>
<keyword evidence="8" id="KW-0720">Serine protease</keyword>
<comment type="similarity">
    <text evidence="2">Belongs to the peptidase M4 family.</text>
</comment>
<dbReference type="SUPFAM" id="SSF89260">
    <property type="entry name" value="Collagen-binding domain"/>
    <property type="match status" value="2"/>
</dbReference>
<dbReference type="SUPFAM" id="SSF55486">
    <property type="entry name" value="Metalloproteases ('zincins'), catalytic domain"/>
    <property type="match status" value="1"/>
</dbReference>
<evidence type="ECO:0000259" key="17">
    <source>
        <dbReference type="Pfam" id="PF07504"/>
    </source>
</evidence>
<dbReference type="AlphaFoldDB" id="A0A316I282"/>
<comment type="subcellular location">
    <subcellularLocation>
        <location evidence="1">Secreted</location>
    </subcellularLocation>
</comment>
<evidence type="ECO:0000256" key="12">
    <source>
        <dbReference type="PIRSR" id="PIRSR623612-1"/>
    </source>
</evidence>
<dbReference type="PANTHER" id="PTHR33794">
    <property type="entry name" value="BACILLOLYSIN"/>
    <property type="match status" value="1"/>
</dbReference>
<sequence>MTSSIRLKALVAAIGMATASMATAATTQSLRAQNLAGTPVAKLAAKLNLGADMSLSARSVAPLKDGRKVVRHQQMYRGVPVYGRSIAVLQDASGNALRATGELLQLGNQLAPLSVTPKLAAADALAALKSHAHTLLLAGASIGNEQAELFVYPQDNGSPRLIYRTSYFVGGDHPSRPTALVDANTGEVIRSWDGLTHADATGPGGNQKTGKYIYGTDYPYLDVTQSGSTCKLQNANVVTYNLNHGTSGGSIVSFTCPNSDTDAINGAYSPVNDAHHFGGVVHDMYVAYTGAAPLNMQLRMNVHYRSNYENAFWDGTAMYFGDGASTFYPLVSLDVTSHEISHGYTEQNSGLEYDGQSGGMNESYSDIAGEAAEFYDRGAADFLVGADIVKASAGIGEALRYMCNPPQDGGSIDNAADYTSSLDVHYSSGVYNKAFCLLAKTSGWDVKKAFQVFALANKTYWTATSNFNSGACGVESAADDLGYNKNDVITAFNGVGVTCPGSGGGGGGTGTELQNNVAVTGVSGASGADNDFFIKVPAGASNLVMSISGGSGDADLYTKFGSAPTTSSYDCRPYKSGNNESCTVASPQAGTYYLKVHGYSAYSGVTVKASYTTGGGGGSGSDLQNGVPVTGLSGATGAKLYYTVTIPSGRSSLSIAMSGGSGDADLYVKKGSNPTTSSYDCRPYKTGNSETCTFSSPGAGTYYIMINGYSSFSGVSLKATW</sequence>
<feature type="signal peptide" evidence="13">
    <location>
        <begin position="1"/>
        <end position="24"/>
    </location>
</feature>
<evidence type="ECO:0000256" key="7">
    <source>
        <dbReference type="ARBA" id="ARBA00022801"/>
    </source>
</evidence>
<feature type="active site" description="Proton donor" evidence="12">
    <location>
        <position position="425"/>
    </location>
</feature>
<evidence type="ECO:0000256" key="5">
    <source>
        <dbReference type="ARBA" id="ARBA00022723"/>
    </source>
</evidence>
<feature type="active site" evidence="12">
    <location>
        <position position="339"/>
    </location>
</feature>
<keyword evidence="9" id="KW-0862">Zinc</keyword>
<dbReference type="Gene3D" id="2.60.120.380">
    <property type="match status" value="2"/>
</dbReference>
<evidence type="ECO:0000256" key="8">
    <source>
        <dbReference type="ARBA" id="ARBA00022825"/>
    </source>
</evidence>
<dbReference type="Gene3D" id="1.10.390.10">
    <property type="entry name" value="Neutral Protease Domain 2"/>
    <property type="match status" value="1"/>
</dbReference>
<dbReference type="InterPro" id="IPR013856">
    <property type="entry name" value="Peptidase_M4_domain"/>
</dbReference>
<dbReference type="RefSeq" id="WP_109723604.1">
    <property type="nucleotide sequence ID" value="NZ_MSZV01000059.1"/>
</dbReference>
<dbReference type="InterPro" id="IPR007280">
    <property type="entry name" value="Peptidase_C_arc/bac"/>
</dbReference>
<dbReference type="InterPro" id="IPR001570">
    <property type="entry name" value="Peptidase_M4_C_domain"/>
</dbReference>
<dbReference type="Proteomes" id="UP000245812">
    <property type="component" value="Unassembled WGS sequence"/>
</dbReference>
<dbReference type="PRINTS" id="PR00730">
    <property type="entry name" value="THERMOLYSIN"/>
</dbReference>
<reference evidence="18 19" key="1">
    <citation type="submission" date="2018-05" db="EMBL/GenBank/DDBJ databases">
        <title>Genomic Encyclopedia of Type Strains, Phase IV (KMG-IV): sequencing the most valuable type-strain genomes for metagenomic binning, comparative biology and taxonomic classification.</title>
        <authorList>
            <person name="Goeker M."/>
        </authorList>
    </citation>
    <scope>NUCLEOTIDE SEQUENCE [LARGE SCALE GENOMIC DNA]</scope>
    <source>
        <strain evidence="18 19">DSM 14263</strain>
    </source>
</reference>
<feature type="chain" id="PRO_5016247766" evidence="13">
    <location>
        <begin position="25"/>
        <end position="721"/>
    </location>
</feature>
<dbReference type="Gene3D" id="3.10.450.40">
    <property type="match status" value="1"/>
</dbReference>
<evidence type="ECO:0000313" key="19">
    <source>
        <dbReference type="Proteomes" id="UP000245812"/>
    </source>
</evidence>
<feature type="domain" description="Peptidase M4 C-terminal" evidence="15">
    <location>
        <begin position="349"/>
        <end position="497"/>
    </location>
</feature>
<evidence type="ECO:0000259" key="15">
    <source>
        <dbReference type="Pfam" id="PF02868"/>
    </source>
</evidence>
<dbReference type="Pfam" id="PF01447">
    <property type="entry name" value="Peptidase_M4"/>
    <property type="match status" value="1"/>
</dbReference>
<dbReference type="FunFam" id="2.60.120.380:FF:000013">
    <property type="entry name" value="Alkaline serine protease"/>
    <property type="match status" value="2"/>
</dbReference>
<keyword evidence="11" id="KW-0865">Zymogen</keyword>
<name>A0A316I282_9GAMM</name>
<keyword evidence="10" id="KW-0482">Metalloprotease</keyword>
<dbReference type="EMBL" id="QGHC01000006">
    <property type="protein sequence ID" value="PWK87529.1"/>
    <property type="molecule type" value="Genomic_DNA"/>
</dbReference>
<evidence type="ECO:0000259" key="16">
    <source>
        <dbReference type="Pfam" id="PF04151"/>
    </source>
</evidence>
<feature type="domain" description="Peptidase C-terminal archaeal/bacterial" evidence="16">
    <location>
        <begin position="641"/>
        <end position="707"/>
    </location>
</feature>
<dbReference type="Pfam" id="PF07504">
    <property type="entry name" value="FTP"/>
    <property type="match status" value="1"/>
</dbReference>
<dbReference type="Gene3D" id="3.10.450.490">
    <property type="match status" value="1"/>
</dbReference>
<dbReference type="GO" id="GO:0008236">
    <property type="term" value="F:serine-type peptidase activity"/>
    <property type="evidence" value="ECO:0007669"/>
    <property type="project" value="UniProtKB-KW"/>
</dbReference>
<organism evidence="18 19">
    <name type="scientific">Fulvimonas soli</name>
    <dbReference type="NCBI Taxonomy" id="155197"/>
    <lineage>
        <taxon>Bacteria</taxon>
        <taxon>Pseudomonadati</taxon>
        <taxon>Pseudomonadota</taxon>
        <taxon>Gammaproteobacteria</taxon>
        <taxon>Lysobacterales</taxon>
        <taxon>Rhodanobacteraceae</taxon>
        <taxon>Fulvimonas</taxon>
    </lineage>
</organism>
<proteinExistence type="inferred from homology"/>
<dbReference type="InterPro" id="IPR023612">
    <property type="entry name" value="Peptidase_M4"/>
</dbReference>
<dbReference type="Pfam" id="PF02868">
    <property type="entry name" value="Peptidase_M4_C"/>
    <property type="match status" value="1"/>
</dbReference>
<accession>A0A316I282</accession>
<keyword evidence="6 13" id="KW-0732">Signal</keyword>
<comment type="caution">
    <text evidence="18">The sequence shown here is derived from an EMBL/GenBank/DDBJ whole genome shotgun (WGS) entry which is preliminary data.</text>
</comment>
<evidence type="ECO:0000256" key="4">
    <source>
        <dbReference type="ARBA" id="ARBA00022670"/>
    </source>
</evidence>
<dbReference type="GO" id="GO:0006508">
    <property type="term" value="P:proteolysis"/>
    <property type="evidence" value="ECO:0007669"/>
    <property type="project" value="UniProtKB-KW"/>
</dbReference>
<dbReference type="InterPro" id="IPR050728">
    <property type="entry name" value="Zinc_Metalloprotease_M4"/>
</dbReference>
<dbReference type="InterPro" id="IPR011096">
    <property type="entry name" value="FTP_domain"/>
</dbReference>
<evidence type="ECO:0000256" key="2">
    <source>
        <dbReference type="ARBA" id="ARBA00009388"/>
    </source>
</evidence>
<dbReference type="Gene3D" id="3.10.170.10">
    <property type="match status" value="1"/>
</dbReference>
<evidence type="ECO:0000256" key="9">
    <source>
        <dbReference type="ARBA" id="ARBA00022833"/>
    </source>
</evidence>
<evidence type="ECO:0000256" key="13">
    <source>
        <dbReference type="SAM" id="SignalP"/>
    </source>
</evidence>
<evidence type="ECO:0000256" key="10">
    <source>
        <dbReference type="ARBA" id="ARBA00023049"/>
    </source>
</evidence>
<dbReference type="OrthoDB" id="5378341at2"/>